<dbReference type="EMBL" id="CP158374">
    <property type="protein sequence ID" value="XBX81553.1"/>
    <property type="molecule type" value="Genomic_DNA"/>
</dbReference>
<keyword evidence="6 7" id="KW-0472">Membrane</keyword>
<keyword evidence="3" id="KW-1003">Cell membrane</keyword>
<gene>
    <name evidence="10" type="ORF">ABIQ69_13165</name>
</gene>
<dbReference type="InterPro" id="IPR051393">
    <property type="entry name" value="ABC_transporter_permease"/>
</dbReference>
<dbReference type="InterPro" id="IPR000515">
    <property type="entry name" value="MetI-like"/>
</dbReference>
<proteinExistence type="inferred from homology"/>
<reference evidence="10" key="1">
    <citation type="submission" date="2024-05" db="EMBL/GenBank/DDBJ databases">
        <authorList>
            <person name="Yu L."/>
        </authorList>
    </citation>
    <scope>NUCLEOTIDE SEQUENCE</scope>
    <source>
        <strain evidence="10">G08B096</strain>
    </source>
</reference>
<feature type="transmembrane region" description="Helical" evidence="7">
    <location>
        <begin position="237"/>
        <end position="260"/>
    </location>
</feature>
<feature type="transmembrane region" description="Helical" evidence="7">
    <location>
        <begin position="288"/>
        <end position="307"/>
    </location>
</feature>
<evidence type="ECO:0000256" key="6">
    <source>
        <dbReference type="ARBA" id="ARBA00023136"/>
    </source>
</evidence>
<dbReference type="GO" id="GO:0005886">
    <property type="term" value="C:plasma membrane"/>
    <property type="evidence" value="ECO:0007669"/>
    <property type="project" value="UniProtKB-SubCell"/>
</dbReference>
<dbReference type="Pfam" id="PF00528">
    <property type="entry name" value="BPD_transp_1"/>
    <property type="match status" value="1"/>
</dbReference>
<evidence type="ECO:0000256" key="5">
    <source>
        <dbReference type="ARBA" id="ARBA00022989"/>
    </source>
</evidence>
<feature type="region of interest" description="Disordered" evidence="8">
    <location>
        <begin position="1"/>
        <end position="29"/>
    </location>
</feature>
<accession>A0AAU7W410</accession>
<evidence type="ECO:0000256" key="2">
    <source>
        <dbReference type="ARBA" id="ARBA00022448"/>
    </source>
</evidence>
<feature type="compositionally biased region" description="Low complexity" evidence="8">
    <location>
        <begin position="8"/>
        <end position="20"/>
    </location>
</feature>
<keyword evidence="2 7" id="KW-0813">Transport</keyword>
<dbReference type="GO" id="GO:0055085">
    <property type="term" value="P:transmembrane transport"/>
    <property type="evidence" value="ECO:0007669"/>
    <property type="project" value="InterPro"/>
</dbReference>
<dbReference type="PANTHER" id="PTHR30193:SF37">
    <property type="entry name" value="INNER MEMBRANE ABC TRANSPORTER PERMEASE PROTEIN YCJO"/>
    <property type="match status" value="1"/>
</dbReference>
<name>A0AAU7W410_9MICO</name>
<keyword evidence="4 7" id="KW-0812">Transmembrane</keyword>
<evidence type="ECO:0000256" key="1">
    <source>
        <dbReference type="ARBA" id="ARBA00004651"/>
    </source>
</evidence>
<keyword evidence="5 7" id="KW-1133">Transmembrane helix</keyword>
<evidence type="ECO:0000256" key="4">
    <source>
        <dbReference type="ARBA" id="ARBA00022692"/>
    </source>
</evidence>
<organism evidence="10">
    <name type="scientific">Agromyces sp. G08B096</name>
    <dbReference type="NCBI Taxonomy" id="3156399"/>
    <lineage>
        <taxon>Bacteria</taxon>
        <taxon>Bacillati</taxon>
        <taxon>Actinomycetota</taxon>
        <taxon>Actinomycetes</taxon>
        <taxon>Micrococcales</taxon>
        <taxon>Microbacteriaceae</taxon>
        <taxon>Agromyces</taxon>
    </lineage>
</organism>
<comment type="similarity">
    <text evidence="7">Belongs to the binding-protein-dependent transport system permease family.</text>
</comment>
<dbReference type="InterPro" id="IPR035906">
    <property type="entry name" value="MetI-like_sf"/>
</dbReference>
<evidence type="ECO:0000313" key="10">
    <source>
        <dbReference type="EMBL" id="XBX81553.1"/>
    </source>
</evidence>
<evidence type="ECO:0000256" key="3">
    <source>
        <dbReference type="ARBA" id="ARBA00022475"/>
    </source>
</evidence>
<feature type="transmembrane region" description="Helical" evidence="7">
    <location>
        <begin position="37"/>
        <end position="63"/>
    </location>
</feature>
<dbReference type="PROSITE" id="PS50928">
    <property type="entry name" value="ABC_TM1"/>
    <property type="match status" value="1"/>
</dbReference>
<evidence type="ECO:0000256" key="8">
    <source>
        <dbReference type="SAM" id="MobiDB-lite"/>
    </source>
</evidence>
<comment type="subcellular location">
    <subcellularLocation>
        <location evidence="1 7">Cell membrane</location>
        <topology evidence="1 7">Multi-pass membrane protein</topology>
    </subcellularLocation>
</comment>
<feature type="transmembrane region" description="Helical" evidence="7">
    <location>
        <begin position="131"/>
        <end position="151"/>
    </location>
</feature>
<evidence type="ECO:0000259" key="9">
    <source>
        <dbReference type="PROSITE" id="PS50928"/>
    </source>
</evidence>
<feature type="transmembrane region" description="Helical" evidence="7">
    <location>
        <begin position="98"/>
        <end position="119"/>
    </location>
</feature>
<dbReference type="AlphaFoldDB" id="A0AAU7W410"/>
<dbReference type="SUPFAM" id="SSF161098">
    <property type="entry name" value="MetI-like"/>
    <property type="match status" value="1"/>
</dbReference>
<feature type="transmembrane region" description="Helical" evidence="7">
    <location>
        <begin position="182"/>
        <end position="205"/>
    </location>
</feature>
<dbReference type="RefSeq" id="WP_350347575.1">
    <property type="nucleotide sequence ID" value="NZ_CP158374.1"/>
</dbReference>
<feature type="domain" description="ABC transmembrane type-1" evidence="9">
    <location>
        <begin position="94"/>
        <end position="309"/>
    </location>
</feature>
<dbReference type="PANTHER" id="PTHR30193">
    <property type="entry name" value="ABC TRANSPORTER PERMEASE PROTEIN"/>
    <property type="match status" value="1"/>
</dbReference>
<dbReference type="Gene3D" id="1.10.3720.10">
    <property type="entry name" value="MetI-like"/>
    <property type="match status" value="1"/>
</dbReference>
<evidence type="ECO:0000256" key="7">
    <source>
        <dbReference type="RuleBase" id="RU363032"/>
    </source>
</evidence>
<sequence length="319" mass="34875">MTSSSTLESAAAPEVAAAPRVPSPRRRRPRIHTSPPWWFALPAFLMFAAIVAVPTFTGLGVAFTDWSGLGEIEHIVWFQNFIDVFSDKQALGSIRNTLLLTVVIVIVQNVIGLLLALGVHSRVKSRFALRTIFFAPMVVSAVMISFVWKYIYNPRPDAGINGVLGALGLDWLQQDWLGDPEMALWSIAIIVIWQAAGYSMVIFLAGLTGIPEELYEAAMVDGATPMQRFRHITIPQLAPAMTINVLLSLTGALTLFTQVLTTTGGGPGYATETLSTIIYKEAFIYGNFGYSAAIAVLLTIGVSIVAFTQLRIMRRREVD</sequence>
<protein>
    <submittedName>
        <fullName evidence="10">Sugar ABC transporter permease</fullName>
    </submittedName>
</protein>
<dbReference type="CDD" id="cd06261">
    <property type="entry name" value="TM_PBP2"/>
    <property type="match status" value="1"/>
</dbReference>